<dbReference type="GO" id="GO:0005829">
    <property type="term" value="C:cytosol"/>
    <property type="evidence" value="ECO:0007669"/>
    <property type="project" value="TreeGrafter"/>
</dbReference>
<dbReference type="InterPro" id="IPR036255">
    <property type="entry name" value="YgfB-like_sf"/>
</dbReference>
<gene>
    <name evidence="2" type="ORF">EDC23_0664</name>
</gene>
<dbReference type="EMBL" id="SOQX01000001">
    <property type="protein sequence ID" value="TDY04289.1"/>
    <property type="molecule type" value="Genomic_DNA"/>
</dbReference>
<dbReference type="OrthoDB" id="9783391at2"/>
<dbReference type="Proteomes" id="UP000294914">
    <property type="component" value="Unassembled WGS sequence"/>
</dbReference>
<accession>A0A4R8J251</accession>
<dbReference type="InterPro" id="IPR011978">
    <property type="entry name" value="YgfB-like"/>
</dbReference>
<evidence type="ECO:0000313" key="2">
    <source>
        <dbReference type="EMBL" id="TDY04289.1"/>
    </source>
</evidence>
<dbReference type="AlphaFoldDB" id="A0A4R8J251"/>
<dbReference type="PANTHER" id="PTHR37528:SF1">
    <property type="entry name" value="UPF0149 PROTEIN YGFB"/>
    <property type="match status" value="1"/>
</dbReference>
<evidence type="ECO:0000313" key="3">
    <source>
        <dbReference type="Proteomes" id="UP000294914"/>
    </source>
</evidence>
<name>A0A4R8J251_9GAMM</name>
<reference evidence="2 3" key="1">
    <citation type="submission" date="2019-03" db="EMBL/GenBank/DDBJ databases">
        <title>Genomic Encyclopedia of Type Strains, Phase IV (KMG-IV): sequencing the most valuable type-strain genomes for metagenomic binning, comparative biology and taxonomic classification.</title>
        <authorList>
            <person name="Goeker M."/>
        </authorList>
    </citation>
    <scope>NUCLEOTIDE SEQUENCE [LARGE SCALE GENOMIC DNA]</scope>
    <source>
        <strain evidence="2 3">DSM 16326</strain>
    </source>
</reference>
<dbReference type="Gene3D" id="1.20.120.740">
    <property type="entry name" value="YgfB uncharacterised protein family UPF0149, PF03695"/>
    <property type="match status" value="1"/>
</dbReference>
<proteinExistence type="inferred from homology"/>
<organism evidence="2 3">
    <name type="scientific">Thiohalophilus thiocyanatoxydans</name>
    <dbReference type="NCBI Taxonomy" id="381308"/>
    <lineage>
        <taxon>Bacteria</taxon>
        <taxon>Pseudomonadati</taxon>
        <taxon>Pseudomonadota</taxon>
        <taxon>Gammaproteobacteria</taxon>
        <taxon>Thiohalomonadales</taxon>
        <taxon>Thiohalophilaceae</taxon>
        <taxon>Thiohalophilus</taxon>
    </lineage>
</organism>
<evidence type="ECO:0008006" key="4">
    <source>
        <dbReference type="Google" id="ProtNLM"/>
    </source>
</evidence>
<keyword evidence="3" id="KW-1185">Reference proteome</keyword>
<comment type="caution">
    <text evidence="2">The sequence shown here is derived from an EMBL/GenBank/DDBJ whole genome shotgun (WGS) entry which is preliminary data.</text>
</comment>
<comment type="similarity">
    <text evidence="1">Belongs to the UPF0149 family.</text>
</comment>
<dbReference type="PANTHER" id="PTHR37528">
    <property type="entry name" value="UPF0149 PROTEIN YGFB"/>
    <property type="match status" value="1"/>
</dbReference>
<dbReference type="Pfam" id="PF03695">
    <property type="entry name" value="UPF0149"/>
    <property type="match status" value="1"/>
</dbReference>
<sequence length="236" mass="25912">MAQYRAVAGQGQRARVGKKQGFAAPRLLLAGQIAYPLGFQTLYSIYMSQTLPDFDQITDALRALGAESEAAENHGLLCAMLSTMEGVTADAWLDIALSGTGQDALAPEPPESLRTLFEETRRQFDSDEFDFHLLLPHDEAILAVRVEALGHWCQGFLAGLAVGGIQQPENLPGELPEIIKDMLEISRAEGYELEGDSEDEAAYTELVEYLRMGVLLFREELRRQFSGAGDGEVPIH</sequence>
<protein>
    <recommendedName>
        <fullName evidence="4">YecA family protein</fullName>
    </recommendedName>
</protein>
<evidence type="ECO:0000256" key="1">
    <source>
        <dbReference type="ARBA" id="ARBA00038308"/>
    </source>
</evidence>
<dbReference type="SUPFAM" id="SSF101327">
    <property type="entry name" value="YgfB-like"/>
    <property type="match status" value="1"/>
</dbReference>